<protein>
    <recommendedName>
        <fullName evidence="7">Bromo domain-containing protein</fullName>
    </recommendedName>
</protein>
<dbReference type="SUPFAM" id="SSF52540">
    <property type="entry name" value="P-loop containing nucleoside triphosphate hydrolases"/>
    <property type="match status" value="2"/>
</dbReference>
<keyword evidence="9" id="KW-1185">Reference proteome</keyword>
<dbReference type="InterPro" id="IPR027417">
    <property type="entry name" value="P-loop_NTPase"/>
</dbReference>
<reference evidence="8 9" key="1">
    <citation type="journal article" date="2024" name="Nat. Commun.">
        <title>Phylogenomics reveals the evolutionary origins of lichenization in chlorophyte algae.</title>
        <authorList>
            <person name="Puginier C."/>
            <person name="Libourel C."/>
            <person name="Otte J."/>
            <person name="Skaloud P."/>
            <person name="Haon M."/>
            <person name="Grisel S."/>
            <person name="Petersen M."/>
            <person name="Berrin J.G."/>
            <person name="Delaux P.M."/>
            <person name="Dal Grande F."/>
            <person name="Keller J."/>
        </authorList>
    </citation>
    <scope>NUCLEOTIDE SEQUENCE [LARGE SCALE GENOMIC DNA]</scope>
    <source>
        <strain evidence="8 9">SAG 2523</strain>
    </source>
</reference>
<feature type="compositionally biased region" description="Polar residues" evidence="6">
    <location>
        <begin position="670"/>
        <end position="680"/>
    </location>
</feature>
<dbReference type="PROSITE" id="PS00674">
    <property type="entry name" value="AAA"/>
    <property type="match status" value="1"/>
</dbReference>
<dbReference type="GO" id="GO:0016887">
    <property type="term" value="F:ATP hydrolysis activity"/>
    <property type="evidence" value="ECO:0007669"/>
    <property type="project" value="InterPro"/>
</dbReference>
<dbReference type="GO" id="GO:0006334">
    <property type="term" value="P:nucleosome assembly"/>
    <property type="evidence" value="ECO:0007669"/>
    <property type="project" value="TreeGrafter"/>
</dbReference>
<dbReference type="InterPro" id="IPR041569">
    <property type="entry name" value="AAA_lid_3"/>
</dbReference>
<evidence type="ECO:0000256" key="4">
    <source>
        <dbReference type="ARBA" id="ARBA00023117"/>
    </source>
</evidence>
<dbReference type="Gene3D" id="1.20.920.10">
    <property type="entry name" value="Bromodomain-like"/>
    <property type="match status" value="1"/>
</dbReference>
<proteinExistence type="inferred from homology"/>
<feature type="region of interest" description="Disordered" evidence="6">
    <location>
        <begin position="639"/>
        <end position="688"/>
    </location>
</feature>
<dbReference type="InterPro" id="IPR045199">
    <property type="entry name" value="ATAD2-like"/>
</dbReference>
<dbReference type="InterPro" id="IPR003959">
    <property type="entry name" value="ATPase_AAA_core"/>
</dbReference>
<dbReference type="PANTHER" id="PTHR23069:SF0">
    <property type="entry name" value="TAT-BINDING HOMOLOG 7"/>
    <property type="match status" value="1"/>
</dbReference>
<feature type="domain" description="Bromo" evidence="7">
    <location>
        <begin position="540"/>
        <end position="587"/>
    </location>
</feature>
<accession>A0AAW1T189</accession>
<dbReference type="GO" id="GO:0005524">
    <property type="term" value="F:ATP binding"/>
    <property type="evidence" value="ECO:0007669"/>
    <property type="project" value="UniProtKB-KW"/>
</dbReference>
<keyword evidence="3" id="KW-0067">ATP-binding</keyword>
<keyword evidence="4 5" id="KW-0103">Bromodomain</keyword>
<dbReference type="GO" id="GO:0042393">
    <property type="term" value="F:histone binding"/>
    <property type="evidence" value="ECO:0007669"/>
    <property type="project" value="TreeGrafter"/>
</dbReference>
<dbReference type="AlphaFoldDB" id="A0AAW1T189"/>
<evidence type="ECO:0000256" key="2">
    <source>
        <dbReference type="ARBA" id="ARBA00022741"/>
    </source>
</evidence>
<dbReference type="Pfam" id="PF00439">
    <property type="entry name" value="Bromodomain"/>
    <property type="match status" value="1"/>
</dbReference>
<dbReference type="PROSITE" id="PS50014">
    <property type="entry name" value="BROMODOMAIN_2"/>
    <property type="match status" value="1"/>
</dbReference>
<dbReference type="GO" id="GO:0003682">
    <property type="term" value="F:chromatin binding"/>
    <property type="evidence" value="ECO:0007669"/>
    <property type="project" value="TreeGrafter"/>
</dbReference>
<dbReference type="Pfam" id="PF00004">
    <property type="entry name" value="AAA"/>
    <property type="match status" value="2"/>
</dbReference>
<feature type="region of interest" description="Disordered" evidence="6">
    <location>
        <begin position="775"/>
        <end position="799"/>
    </location>
</feature>
<gene>
    <name evidence="8" type="ORF">WJX84_000192</name>
</gene>
<dbReference type="FunFam" id="1.10.8.60:FF:000016">
    <property type="entry name" value="ATPase family AAA domain-containing protein 2B"/>
    <property type="match status" value="1"/>
</dbReference>
<sequence>VDPSISFDQVGGLDSYIKALKEMVFLPLVYPELFERFHIQPPRGVLFYGPPGTGKTLVARALAASASQAGRKARSSKTDQLHNSIVSTLLALMDGLDHRGQIVIIGATNRIDSLDPALRRPGRFDRELAFPLPNQTARSTILSIHTRLWSDQLSQDVLEELAAKTVGYCGADLKGLCTEASMRALRRAYPQIYDSNDKLLVDASSVHVERRDFMAAFAAITPASHRSAATHARPLPKLVEPLLKQNLASILQHLEGSFPPAAACQVQSQGEGRTDTLQAGRQHGCQLMLLDSDEEDVAGDPGQERSMLALAEQQQQPRVLLCGPVGAGQAYLGPALLHALEGLPVHALGLPSLLADANSRSPEEALVHAFMEACRGAPSILYLPHLQAWWETAHAALRATLWMLLAGLAPDLPLLLLTTADVGLQDMDPEALQLFQNSTGAVAQELEPPDAKERRAFFAEICAALAAKPVPRQKRAAKPPPPQLPRAPEAVAAEAAAAAQAEHRKAVAAAAAEETAVRQLRMILRDIASAMLCTRRWQAFAEPVHPDDDPEYWQRVTNPMDVATLLARVDHPGYPTAASFLEDVALIPKGMEQRWRDDPDGLRPCSKARALQDELHSRLEARLSSELRAATDAIAARGGPLKAPVPLAPGDSPGQDHDIDEPVPFPVQHQPESAPSQNPQLPVASENPVMLPASSSPGPIGTQQLQEKLLVQLTGHHPKQAPGELSAAPSFDGMDMCNGEVAAHIDANKLAVGDVSLPASPGLDAEAGQSQTLLSAQSPNAPRHQGWREAATSGNMSERPLSKSLETLALETELLDAVVSYTDGRLVCDLEAVHASLIKKLRQHLHQLDRRRVVDDALSLLQAAA</sequence>
<dbReference type="Pfam" id="PF17862">
    <property type="entry name" value="AAA_lid_3"/>
    <property type="match status" value="1"/>
</dbReference>
<evidence type="ECO:0000313" key="9">
    <source>
        <dbReference type="Proteomes" id="UP001485043"/>
    </source>
</evidence>
<dbReference type="InterPro" id="IPR036427">
    <property type="entry name" value="Bromodomain-like_sf"/>
</dbReference>
<evidence type="ECO:0000259" key="7">
    <source>
        <dbReference type="PROSITE" id="PS50014"/>
    </source>
</evidence>
<evidence type="ECO:0000256" key="6">
    <source>
        <dbReference type="SAM" id="MobiDB-lite"/>
    </source>
</evidence>
<organism evidence="8 9">
    <name type="scientific">Apatococcus fuscideae</name>
    <dbReference type="NCBI Taxonomy" id="2026836"/>
    <lineage>
        <taxon>Eukaryota</taxon>
        <taxon>Viridiplantae</taxon>
        <taxon>Chlorophyta</taxon>
        <taxon>core chlorophytes</taxon>
        <taxon>Trebouxiophyceae</taxon>
        <taxon>Chlorellales</taxon>
        <taxon>Chlorellaceae</taxon>
        <taxon>Apatococcus</taxon>
    </lineage>
</organism>
<evidence type="ECO:0000256" key="5">
    <source>
        <dbReference type="PROSITE-ProRule" id="PRU00035"/>
    </source>
</evidence>
<dbReference type="SMART" id="SM00382">
    <property type="entry name" value="AAA"/>
    <property type="match status" value="1"/>
</dbReference>
<comment type="caution">
    <text evidence="8">The sequence shown here is derived from an EMBL/GenBank/DDBJ whole genome shotgun (WGS) entry which is preliminary data.</text>
</comment>
<evidence type="ECO:0000313" key="8">
    <source>
        <dbReference type="EMBL" id="KAK9862442.1"/>
    </source>
</evidence>
<dbReference type="InterPro" id="IPR003593">
    <property type="entry name" value="AAA+_ATPase"/>
</dbReference>
<keyword evidence="2" id="KW-0547">Nucleotide-binding</keyword>
<dbReference type="Gene3D" id="3.40.50.300">
    <property type="entry name" value="P-loop containing nucleotide triphosphate hydrolases"/>
    <property type="match status" value="2"/>
</dbReference>
<dbReference type="InterPro" id="IPR003960">
    <property type="entry name" value="ATPase_AAA_CS"/>
</dbReference>
<dbReference type="SUPFAM" id="SSF47370">
    <property type="entry name" value="Bromodomain"/>
    <property type="match status" value="1"/>
</dbReference>
<dbReference type="Proteomes" id="UP001485043">
    <property type="component" value="Unassembled WGS sequence"/>
</dbReference>
<feature type="non-terminal residue" evidence="8">
    <location>
        <position position="1"/>
    </location>
</feature>
<evidence type="ECO:0000256" key="1">
    <source>
        <dbReference type="ARBA" id="ARBA00006914"/>
    </source>
</evidence>
<dbReference type="GO" id="GO:0045815">
    <property type="term" value="P:transcription initiation-coupled chromatin remodeling"/>
    <property type="evidence" value="ECO:0007669"/>
    <property type="project" value="TreeGrafter"/>
</dbReference>
<evidence type="ECO:0000256" key="3">
    <source>
        <dbReference type="ARBA" id="ARBA00022840"/>
    </source>
</evidence>
<dbReference type="EMBL" id="JALJOV010000605">
    <property type="protein sequence ID" value="KAK9862442.1"/>
    <property type="molecule type" value="Genomic_DNA"/>
</dbReference>
<dbReference type="InterPro" id="IPR001487">
    <property type="entry name" value="Bromodomain"/>
</dbReference>
<name>A0AAW1T189_9CHLO</name>
<dbReference type="PANTHER" id="PTHR23069">
    <property type="entry name" value="AAA DOMAIN-CONTAINING"/>
    <property type="match status" value="1"/>
</dbReference>
<dbReference type="GO" id="GO:0005634">
    <property type="term" value="C:nucleus"/>
    <property type="evidence" value="ECO:0007669"/>
    <property type="project" value="TreeGrafter"/>
</dbReference>
<dbReference type="GO" id="GO:0006337">
    <property type="term" value="P:nucleosome disassembly"/>
    <property type="evidence" value="ECO:0007669"/>
    <property type="project" value="TreeGrafter"/>
</dbReference>
<comment type="similarity">
    <text evidence="1">Belongs to the AAA ATPase family.</text>
</comment>
<dbReference type="Gene3D" id="1.10.8.60">
    <property type="match status" value="1"/>
</dbReference>